<evidence type="ECO:0000256" key="13">
    <source>
        <dbReference type="RuleBase" id="RU368103"/>
    </source>
</evidence>
<comment type="subcellular location">
    <subcellularLocation>
        <location evidence="1 13">Mitochondrion inner membrane</location>
        <topology evidence="1 13">Peripheral membrane protein</topology>
        <orientation evidence="1 13">Matrix side</orientation>
    </subcellularLocation>
</comment>
<keyword evidence="6 13" id="KW-0479">Metal-binding</keyword>
<dbReference type="Pfam" id="PF02284">
    <property type="entry name" value="COX5A"/>
    <property type="match status" value="1"/>
</dbReference>
<comment type="pathway">
    <text evidence="2 13">Energy metabolism; oxidative phosphorylation.</text>
</comment>
<dbReference type="PANTHER" id="PTHR14200">
    <property type="entry name" value="CYTOCHROME C OXIDASE POLYPEPTIDE"/>
    <property type="match status" value="1"/>
</dbReference>
<sequence>MIIRWAHDGLCKSVHLMALPYFADYTTIPERKVVRLFVSKGLHICYVLLLFWRLDNQMSCMIRAARNAIRSKQSVRQIATSVVVCGGHDDIMEKWAPEKFDKHFIDYFNRPEIDGWEVRKALSELHDYDVIPDPKVVEAALRACRRVNDFALCVRFLEAIKIKCGSKKNREVVYGYIIEQIKPLLDELGISTPEELGYDQPELFIPQPEYWWERKWYKEYGFDKKPGFQY</sequence>
<dbReference type="FunFam" id="1.25.40.40:FF:000001">
    <property type="entry name" value="Cytochrome c oxidase subunit VI"/>
    <property type="match status" value="1"/>
</dbReference>
<dbReference type="GO" id="GO:0005743">
    <property type="term" value="C:mitochondrial inner membrane"/>
    <property type="evidence" value="ECO:0007669"/>
    <property type="project" value="UniProtKB-SubCell"/>
</dbReference>
<dbReference type="GO" id="GO:0046872">
    <property type="term" value="F:metal ion binding"/>
    <property type="evidence" value="ECO:0007669"/>
    <property type="project" value="UniProtKB-UniRule"/>
</dbReference>
<comment type="function">
    <text evidence="13">Component of the cytochrome c oxidase, the last enzyme in the mitochondrial electron transport chain which drives oxidative phosphorylation. The respiratory chain contains 3 multisubunit complexes succinate dehydrogenase (complex II, CII), ubiquinol-cytochrome c oxidoreductase (cytochrome b-c1 complex, complex III, CIII) and cytochrome c oxidase (complex IV, CIV), that cooperate to transfer electrons derived from NADH and succinate to molecular oxygen, creating an electrochemical gradient over the inner membrane that drives transmembrane transport and the ATP synthase. Cytochrome c oxidase is the component of the respiratory chain that catalyzes the reduction of oxygen to water. Electrons originating from reduced cytochrome c in the intermembrane space (IMS) are transferred via the dinuclear copper A center (CU(A)) of subunit 2 and heme A of subunit 1 to the active site in subunit 1, a binuclear center (BNC) formed by heme A3 and copper B (CU(B)). The BNC reduces molecular oxygen to 2 water molecules using 4 electrons from cytochrome c in the IMS and 4 protons from the mitochondrial matrix.</text>
</comment>
<evidence type="ECO:0000256" key="11">
    <source>
        <dbReference type="ARBA" id="ARBA00023136"/>
    </source>
</evidence>
<keyword evidence="9 13" id="KW-0408">Iron</keyword>
<evidence type="ECO:0000256" key="3">
    <source>
        <dbReference type="ARBA" id="ARBA00007972"/>
    </source>
</evidence>
<keyword evidence="7 13" id="KW-0999">Mitochondrion inner membrane</keyword>
<dbReference type="AlphaFoldDB" id="A0A915B723"/>
<dbReference type="InterPro" id="IPR036545">
    <property type="entry name" value="Cyt_c_oxidase_su5A/6_sf"/>
</dbReference>
<evidence type="ECO:0000256" key="9">
    <source>
        <dbReference type="ARBA" id="ARBA00023004"/>
    </source>
</evidence>
<organism evidence="14 15">
    <name type="scientific">Parascaris univalens</name>
    <name type="common">Nematode worm</name>
    <dbReference type="NCBI Taxonomy" id="6257"/>
    <lineage>
        <taxon>Eukaryota</taxon>
        <taxon>Metazoa</taxon>
        <taxon>Ecdysozoa</taxon>
        <taxon>Nematoda</taxon>
        <taxon>Chromadorea</taxon>
        <taxon>Rhabditida</taxon>
        <taxon>Spirurina</taxon>
        <taxon>Ascaridomorpha</taxon>
        <taxon>Ascaridoidea</taxon>
        <taxon>Ascarididae</taxon>
        <taxon>Parascaris</taxon>
    </lineage>
</organism>
<dbReference type="GO" id="GO:0006123">
    <property type="term" value="P:mitochondrial electron transport, cytochrome c to oxygen"/>
    <property type="evidence" value="ECO:0007669"/>
    <property type="project" value="UniProtKB-UniRule"/>
</dbReference>
<dbReference type="Proteomes" id="UP000887569">
    <property type="component" value="Unplaced"/>
</dbReference>
<dbReference type="WBParaSite" id="PgR029_g060_t01">
    <property type="protein sequence ID" value="PgR029_g060_t01"/>
    <property type="gene ID" value="PgR029_g060"/>
</dbReference>
<evidence type="ECO:0000256" key="12">
    <source>
        <dbReference type="ARBA" id="ARBA00031049"/>
    </source>
</evidence>
<keyword evidence="10 13" id="KW-0496">Mitochondrion</keyword>
<evidence type="ECO:0000256" key="2">
    <source>
        <dbReference type="ARBA" id="ARBA00004673"/>
    </source>
</evidence>
<evidence type="ECO:0000256" key="6">
    <source>
        <dbReference type="ARBA" id="ARBA00022723"/>
    </source>
</evidence>
<keyword evidence="8 13" id="KW-0809">Transit peptide</keyword>
<evidence type="ECO:0000256" key="4">
    <source>
        <dbReference type="ARBA" id="ARBA00021968"/>
    </source>
</evidence>
<keyword evidence="11 13" id="KW-0472">Membrane</keyword>
<accession>A0A915B723</accession>
<dbReference type="Gene3D" id="1.25.40.40">
    <property type="entry name" value="Cytochrome c oxidase, subunit Va/VI"/>
    <property type="match status" value="1"/>
</dbReference>
<evidence type="ECO:0000256" key="8">
    <source>
        <dbReference type="ARBA" id="ARBA00022946"/>
    </source>
</evidence>
<comment type="subunit">
    <text evidence="13">Component of the cytochrome c oxidase (complex IV, CIV), a multisubunit enzyme composed of a catalytic core of 3 subunits and several supernumerary subunits. The complex exists as a monomer or a dimer and forms supercomplexes (SCs) in the inner mitochondrial membrane with ubiquinol-cytochrome c oxidoreductase (cytochrome b-c1 complex, complex III, CIII).</text>
</comment>
<proteinExistence type="inferred from homology"/>
<dbReference type="SUPFAM" id="SSF48479">
    <property type="entry name" value="Cytochrome c oxidase subunit E"/>
    <property type="match status" value="1"/>
</dbReference>
<evidence type="ECO:0000256" key="1">
    <source>
        <dbReference type="ARBA" id="ARBA00004443"/>
    </source>
</evidence>
<protein>
    <recommendedName>
        <fullName evidence="4 13">Cytochrome c oxidase subunit 5A, mitochondrial</fullName>
    </recommendedName>
    <alternativeName>
        <fullName evidence="12 13">Cytochrome c oxidase polypeptide Va</fullName>
    </alternativeName>
</protein>
<evidence type="ECO:0000256" key="7">
    <source>
        <dbReference type="ARBA" id="ARBA00022792"/>
    </source>
</evidence>
<keyword evidence="5 13" id="KW-0349">Heme</keyword>
<keyword evidence="14" id="KW-1185">Reference proteome</keyword>
<comment type="similarity">
    <text evidence="3 13">Belongs to the cytochrome c oxidase subunit 5A family.</text>
</comment>
<reference evidence="15" key="1">
    <citation type="submission" date="2022-11" db="UniProtKB">
        <authorList>
            <consortium name="WormBaseParasite"/>
        </authorList>
    </citation>
    <scope>IDENTIFICATION</scope>
</reference>
<name>A0A915B723_PARUN</name>
<evidence type="ECO:0000313" key="15">
    <source>
        <dbReference type="WBParaSite" id="PgR029_g060_t01"/>
    </source>
</evidence>
<dbReference type="CDD" id="cd00923">
    <property type="entry name" value="Cyt_c_Oxidase_Va"/>
    <property type="match status" value="1"/>
</dbReference>
<evidence type="ECO:0000313" key="14">
    <source>
        <dbReference type="Proteomes" id="UP000887569"/>
    </source>
</evidence>
<evidence type="ECO:0000256" key="10">
    <source>
        <dbReference type="ARBA" id="ARBA00023128"/>
    </source>
</evidence>
<evidence type="ECO:0000256" key="5">
    <source>
        <dbReference type="ARBA" id="ARBA00022617"/>
    </source>
</evidence>
<dbReference type="GO" id="GO:0045277">
    <property type="term" value="C:respiratory chain complex IV"/>
    <property type="evidence" value="ECO:0007669"/>
    <property type="project" value="UniProtKB-UniRule"/>
</dbReference>
<dbReference type="PANTHER" id="PTHR14200:SF11">
    <property type="entry name" value="CYTOCHROME C OXIDASE SUBUNIT 5A, MITOCHONDRIAL"/>
    <property type="match status" value="1"/>
</dbReference>
<dbReference type="InterPro" id="IPR003204">
    <property type="entry name" value="Cyt_c_oxidase_su5A/6"/>
</dbReference>